<reference evidence="3 4" key="1">
    <citation type="submission" date="2023-10" db="EMBL/GenBank/DDBJ databases">
        <title>Genomes of two closely related lineages of the louse Polyplax serrata with different host specificities.</title>
        <authorList>
            <person name="Martinu J."/>
            <person name="Tarabai H."/>
            <person name="Stefka J."/>
            <person name="Hypsa V."/>
        </authorList>
    </citation>
    <scope>NUCLEOTIDE SEQUENCE [LARGE SCALE GENOMIC DNA]</scope>
    <source>
        <strain evidence="3">HR10_N</strain>
    </source>
</reference>
<dbReference type="GO" id="GO:0005509">
    <property type="term" value="F:calcium ion binding"/>
    <property type="evidence" value="ECO:0007669"/>
    <property type="project" value="InterPro"/>
</dbReference>
<gene>
    <name evidence="3" type="ORF">RUM43_001403</name>
</gene>
<dbReference type="EMBL" id="JAWJWE010000001">
    <property type="protein sequence ID" value="KAK6645127.1"/>
    <property type="molecule type" value="Genomic_DNA"/>
</dbReference>
<dbReference type="FunFam" id="1.10.238.10:FF:000001">
    <property type="entry name" value="Calmodulin 1"/>
    <property type="match status" value="1"/>
</dbReference>
<protein>
    <recommendedName>
        <fullName evidence="2">EF-hand domain-containing protein</fullName>
    </recommendedName>
</protein>
<name>A0AAN8SHP9_POLSC</name>
<dbReference type="Gene3D" id="1.10.238.10">
    <property type="entry name" value="EF-hand"/>
    <property type="match status" value="1"/>
</dbReference>
<dbReference type="PANTHER" id="PTHR23048">
    <property type="entry name" value="MYOSIN LIGHT CHAIN 1, 3"/>
    <property type="match status" value="1"/>
</dbReference>
<dbReference type="Pfam" id="PF13499">
    <property type="entry name" value="EF-hand_7"/>
    <property type="match status" value="1"/>
</dbReference>
<dbReference type="SUPFAM" id="SSF47473">
    <property type="entry name" value="EF-hand"/>
    <property type="match status" value="1"/>
</dbReference>
<accession>A0AAN8SHP9</accession>
<evidence type="ECO:0000313" key="3">
    <source>
        <dbReference type="EMBL" id="KAK6645127.1"/>
    </source>
</evidence>
<dbReference type="PROSITE" id="PS50222">
    <property type="entry name" value="EF_HAND_2"/>
    <property type="match status" value="2"/>
</dbReference>
<organism evidence="3 4">
    <name type="scientific">Polyplax serrata</name>
    <name type="common">Common mouse louse</name>
    <dbReference type="NCBI Taxonomy" id="468196"/>
    <lineage>
        <taxon>Eukaryota</taxon>
        <taxon>Metazoa</taxon>
        <taxon>Ecdysozoa</taxon>
        <taxon>Arthropoda</taxon>
        <taxon>Hexapoda</taxon>
        <taxon>Insecta</taxon>
        <taxon>Pterygota</taxon>
        <taxon>Neoptera</taxon>
        <taxon>Paraneoptera</taxon>
        <taxon>Psocodea</taxon>
        <taxon>Troctomorpha</taxon>
        <taxon>Phthiraptera</taxon>
        <taxon>Anoplura</taxon>
        <taxon>Polyplacidae</taxon>
        <taxon>Polyplax</taxon>
    </lineage>
</organism>
<dbReference type="SMART" id="SM00054">
    <property type="entry name" value="EFh"/>
    <property type="match status" value="4"/>
</dbReference>
<feature type="domain" description="EF-hand" evidence="2">
    <location>
        <begin position="113"/>
        <end position="148"/>
    </location>
</feature>
<dbReference type="AlphaFoldDB" id="A0AAN8SHP9"/>
<dbReference type="InterPro" id="IPR050230">
    <property type="entry name" value="CALM/Myosin/TropC-like"/>
</dbReference>
<sequence length="193" mass="22288">MNNVSPASSLWDEEEENITQTVIDEEVKEVDPRSLLEKEQVDFFREVFDAIDVDKKGKIPAKTMGYVLRTMGLNPTKADIKKHIMEIDPQKKGYIDFYAFLLPLAQRIEDQPETFEDILAAFKVLDEEDNGYLTTDQLYEFLTTLGEELEDFEIELLLKMSETKGTGRIYYQEFVEKMMGIVKPKAKGKNGKK</sequence>
<dbReference type="Proteomes" id="UP001372834">
    <property type="component" value="Unassembled WGS sequence"/>
</dbReference>
<feature type="domain" description="EF-hand" evidence="2">
    <location>
        <begin position="39"/>
        <end position="74"/>
    </location>
</feature>
<evidence type="ECO:0000259" key="2">
    <source>
        <dbReference type="PROSITE" id="PS50222"/>
    </source>
</evidence>
<dbReference type="InterPro" id="IPR011992">
    <property type="entry name" value="EF-hand-dom_pair"/>
</dbReference>
<keyword evidence="1" id="KW-0677">Repeat</keyword>
<dbReference type="PANTHER" id="PTHR23048:SF0">
    <property type="entry name" value="CALMODULIN LIKE 3"/>
    <property type="match status" value="1"/>
</dbReference>
<proteinExistence type="predicted"/>
<dbReference type="InterPro" id="IPR002048">
    <property type="entry name" value="EF_hand_dom"/>
</dbReference>
<dbReference type="GO" id="GO:0016460">
    <property type="term" value="C:myosin II complex"/>
    <property type="evidence" value="ECO:0007669"/>
    <property type="project" value="TreeGrafter"/>
</dbReference>
<comment type="caution">
    <text evidence="3">The sequence shown here is derived from an EMBL/GenBank/DDBJ whole genome shotgun (WGS) entry which is preliminary data.</text>
</comment>
<evidence type="ECO:0000256" key="1">
    <source>
        <dbReference type="ARBA" id="ARBA00022737"/>
    </source>
</evidence>
<evidence type="ECO:0000313" key="4">
    <source>
        <dbReference type="Proteomes" id="UP001372834"/>
    </source>
</evidence>
<dbReference type="CDD" id="cd00051">
    <property type="entry name" value="EFh"/>
    <property type="match status" value="2"/>
</dbReference>